<dbReference type="Proteomes" id="UP001152622">
    <property type="component" value="Chromosome 6"/>
</dbReference>
<evidence type="ECO:0000313" key="2">
    <source>
        <dbReference type="EMBL" id="KAJ8355997.1"/>
    </source>
</evidence>
<name>A0A9Q1FD38_SYNKA</name>
<gene>
    <name evidence="2" type="ORF">SKAU_G00187910</name>
</gene>
<feature type="region of interest" description="Disordered" evidence="1">
    <location>
        <begin position="1"/>
        <end position="24"/>
    </location>
</feature>
<feature type="compositionally biased region" description="Basic residues" evidence="1">
    <location>
        <begin position="93"/>
        <end position="106"/>
    </location>
</feature>
<dbReference type="EMBL" id="JAINUF010000006">
    <property type="protein sequence ID" value="KAJ8355997.1"/>
    <property type="molecule type" value="Genomic_DNA"/>
</dbReference>
<dbReference type="AlphaFoldDB" id="A0A9Q1FD38"/>
<sequence length="114" mass="12255">MRQPPHHPYTRSLQSTPNAFSPVTSADTFIGDTAGSVQRTAAKLVPPRGTADTYVLGFGRAGGPLVHELSCVEDSTTTAAANAEMLQLKATLHRRHPSTVARRRHPRDLTESGP</sequence>
<proteinExistence type="predicted"/>
<organism evidence="2 3">
    <name type="scientific">Synaphobranchus kaupii</name>
    <name type="common">Kaup's arrowtooth eel</name>
    <dbReference type="NCBI Taxonomy" id="118154"/>
    <lineage>
        <taxon>Eukaryota</taxon>
        <taxon>Metazoa</taxon>
        <taxon>Chordata</taxon>
        <taxon>Craniata</taxon>
        <taxon>Vertebrata</taxon>
        <taxon>Euteleostomi</taxon>
        <taxon>Actinopterygii</taxon>
        <taxon>Neopterygii</taxon>
        <taxon>Teleostei</taxon>
        <taxon>Anguilliformes</taxon>
        <taxon>Synaphobranchidae</taxon>
        <taxon>Synaphobranchus</taxon>
    </lineage>
</organism>
<comment type="caution">
    <text evidence="2">The sequence shown here is derived from an EMBL/GenBank/DDBJ whole genome shotgun (WGS) entry which is preliminary data.</text>
</comment>
<reference evidence="2" key="1">
    <citation type="journal article" date="2023" name="Science">
        <title>Genome structures resolve the early diversification of teleost fishes.</title>
        <authorList>
            <person name="Parey E."/>
            <person name="Louis A."/>
            <person name="Montfort J."/>
            <person name="Bouchez O."/>
            <person name="Roques C."/>
            <person name="Iampietro C."/>
            <person name="Lluch J."/>
            <person name="Castinel A."/>
            <person name="Donnadieu C."/>
            <person name="Desvignes T."/>
            <person name="Floi Bucao C."/>
            <person name="Jouanno E."/>
            <person name="Wen M."/>
            <person name="Mejri S."/>
            <person name="Dirks R."/>
            <person name="Jansen H."/>
            <person name="Henkel C."/>
            <person name="Chen W.J."/>
            <person name="Zahm M."/>
            <person name="Cabau C."/>
            <person name="Klopp C."/>
            <person name="Thompson A.W."/>
            <person name="Robinson-Rechavi M."/>
            <person name="Braasch I."/>
            <person name="Lecointre G."/>
            <person name="Bobe J."/>
            <person name="Postlethwait J.H."/>
            <person name="Berthelot C."/>
            <person name="Roest Crollius H."/>
            <person name="Guiguen Y."/>
        </authorList>
    </citation>
    <scope>NUCLEOTIDE SEQUENCE</scope>
    <source>
        <strain evidence="2">WJC10195</strain>
    </source>
</reference>
<feature type="compositionally biased region" description="Polar residues" evidence="1">
    <location>
        <begin position="11"/>
        <end position="24"/>
    </location>
</feature>
<evidence type="ECO:0000256" key="1">
    <source>
        <dbReference type="SAM" id="MobiDB-lite"/>
    </source>
</evidence>
<keyword evidence="3" id="KW-1185">Reference proteome</keyword>
<feature type="region of interest" description="Disordered" evidence="1">
    <location>
        <begin position="93"/>
        <end position="114"/>
    </location>
</feature>
<accession>A0A9Q1FD38</accession>
<protein>
    <submittedName>
        <fullName evidence="2">Uncharacterized protein</fullName>
    </submittedName>
</protein>
<evidence type="ECO:0000313" key="3">
    <source>
        <dbReference type="Proteomes" id="UP001152622"/>
    </source>
</evidence>